<evidence type="ECO:0000313" key="4">
    <source>
        <dbReference type="EMBL" id="MFC3142414.1"/>
    </source>
</evidence>
<sequence>MSWHGIYPILYAFWGEDGRLDRAAMARQVDYCIANGAHGLAVLGLVTEVHKMDVNERLHLVEMVGDMIAGRVPYAVTVAEPSTEGQIAFARSAAAAGADWVILQPPPVKGTSQADLIRFFGTVADAVDVDVAVQNNPVNLDVSLSADGLVALNRAHPNIRILKGEGWSVDIDRAIAGSDGAFAVFGGHGGIEFPALLQSGGAGLIPAPDFLPAQVAMYEMWRDGRTADALDIHRRLLPAIVFMSRSVPGMLCYGKRLFAAQADIDIRAERAPFKAPSDFGLEQVAGFAEDIRTAVKTSGPHAAALSAAAQG</sequence>
<dbReference type="InterPro" id="IPR002220">
    <property type="entry name" value="DapA-like"/>
</dbReference>
<dbReference type="EMBL" id="JBHRTB010000010">
    <property type="protein sequence ID" value="MFC3142414.1"/>
    <property type="molecule type" value="Genomic_DNA"/>
</dbReference>
<dbReference type="PANTHER" id="PTHR12128">
    <property type="entry name" value="DIHYDRODIPICOLINATE SYNTHASE"/>
    <property type="match status" value="1"/>
</dbReference>
<reference evidence="5" key="1">
    <citation type="journal article" date="2019" name="Int. J. Syst. Evol. Microbiol.">
        <title>The Global Catalogue of Microorganisms (GCM) 10K type strain sequencing project: providing services to taxonomists for standard genome sequencing and annotation.</title>
        <authorList>
            <consortium name="The Broad Institute Genomics Platform"/>
            <consortium name="The Broad Institute Genome Sequencing Center for Infectious Disease"/>
            <person name="Wu L."/>
            <person name="Ma J."/>
        </authorList>
    </citation>
    <scope>NUCLEOTIDE SEQUENCE [LARGE SCALE GENOMIC DNA]</scope>
    <source>
        <strain evidence="5">KCTC 52366</strain>
    </source>
</reference>
<gene>
    <name evidence="4" type="ORF">ACFOGP_06825</name>
</gene>
<dbReference type="Gene3D" id="3.20.20.70">
    <property type="entry name" value="Aldolase class I"/>
    <property type="match status" value="1"/>
</dbReference>
<dbReference type="SMART" id="SM01130">
    <property type="entry name" value="DHDPS"/>
    <property type="match status" value="1"/>
</dbReference>
<dbReference type="Proteomes" id="UP001595632">
    <property type="component" value="Unassembled WGS sequence"/>
</dbReference>
<evidence type="ECO:0000256" key="2">
    <source>
        <dbReference type="ARBA" id="ARBA00023239"/>
    </source>
</evidence>
<dbReference type="RefSeq" id="WP_275633941.1">
    <property type="nucleotide sequence ID" value="NZ_JARGYD010000007.1"/>
</dbReference>
<dbReference type="Pfam" id="PF00701">
    <property type="entry name" value="DHDPS"/>
    <property type="match status" value="1"/>
</dbReference>
<dbReference type="CDD" id="cd00408">
    <property type="entry name" value="DHDPS-like"/>
    <property type="match status" value="1"/>
</dbReference>
<dbReference type="PANTHER" id="PTHR12128:SF66">
    <property type="entry name" value="4-HYDROXY-2-OXOGLUTARATE ALDOLASE, MITOCHONDRIAL"/>
    <property type="match status" value="1"/>
</dbReference>
<dbReference type="PIRSF" id="PIRSF001365">
    <property type="entry name" value="DHDPS"/>
    <property type="match status" value="1"/>
</dbReference>
<proteinExistence type="inferred from homology"/>
<keyword evidence="5" id="KW-1185">Reference proteome</keyword>
<protein>
    <submittedName>
        <fullName evidence="4">Dihydrodipicolinate synthase family protein</fullName>
    </submittedName>
</protein>
<organism evidence="4 5">
    <name type="scientific">Psychromarinibacter halotolerans</name>
    <dbReference type="NCBI Taxonomy" id="1775175"/>
    <lineage>
        <taxon>Bacteria</taxon>
        <taxon>Pseudomonadati</taxon>
        <taxon>Pseudomonadota</taxon>
        <taxon>Alphaproteobacteria</taxon>
        <taxon>Rhodobacterales</taxon>
        <taxon>Paracoccaceae</taxon>
        <taxon>Psychromarinibacter</taxon>
    </lineage>
</organism>
<dbReference type="InterPro" id="IPR013785">
    <property type="entry name" value="Aldolase_TIM"/>
</dbReference>
<accession>A0ABV7GLD9</accession>
<evidence type="ECO:0000313" key="5">
    <source>
        <dbReference type="Proteomes" id="UP001595632"/>
    </source>
</evidence>
<evidence type="ECO:0000256" key="1">
    <source>
        <dbReference type="ARBA" id="ARBA00007592"/>
    </source>
</evidence>
<keyword evidence="2 3" id="KW-0456">Lyase</keyword>
<name>A0ABV7GLD9_9RHOB</name>
<comment type="similarity">
    <text evidence="1 3">Belongs to the DapA family.</text>
</comment>
<dbReference type="SUPFAM" id="SSF51569">
    <property type="entry name" value="Aldolase"/>
    <property type="match status" value="1"/>
</dbReference>
<evidence type="ECO:0000256" key="3">
    <source>
        <dbReference type="PIRNR" id="PIRNR001365"/>
    </source>
</evidence>
<comment type="caution">
    <text evidence="4">The sequence shown here is derived from an EMBL/GenBank/DDBJ whole genome shotgun (WGS) entry which is preliminary data.</text>
</comment>